<keyword evidence="3" id="KW-1185">Reference proteome</keyword>
<gene>
    <name evidence="2" type="ORF">LPLAT_LOCUS1026</name>
</gene>
<evidence type="ECO:0000313" key="2">
    <source>
        <dbReference type="EMBL" id="CAL1674340.1"/>
    </source>
</evidence>
<evidence type="ECO:0000256" key="1">
    <source>
        <dbReference type="SAM" id="Phobius"/>
    </source>
</evidence>
<keyword evidence="1" id="KW-1133">Transmembrane helix</keyword>
<keyword evidence="1" id="KW-0472">Membrane</keyword>
<evidence type="ECO:0000313" key="3">
    <source>
        <dbReference type="Proteomes" id="UP001497644"/>
    </source>
</evidence>
<evidence type="ECO:0008006" key="4">
    <source>
        <dbReference type="Google" id="ProtNLM"/>
    </source>
</evidence>
<reference evidence="2 3" key="1">
    <citation type="submission" date="2024-04" db="EMBL/GenBank/DDBJ databases">
        <authorList>
            <consortium name="Molecular Ecology Group"/>
        </authorList>
    </citation>
    <scope>NUCLEOTIDE SEQUENCE [LARGE SCALE GENOMIC DNA]</scope>
</reference>
<dbReference type="Proteomes" id="UP001497644">
    <property type="component" value="Chromosome 1"/>
</dbReference>
<sequence>MTRVPFEKISCSLRETKTLPVAQFPDPLTPSKRQTFATKKHTQVVFDKCTGSSFCRPISRSRAQASLTCPFVTCARLIVSKARDFSSSHFSFFFPFFFLLFFFLRNENHTPVTSLSEVTRGYIRRIVSVLKDG</sequence>
<accession>A0AAV2N3T5</accession>
<feature type="transmembrane region" description="Helical" evidence="1">
    <location>
        <begin position="85"/>
        <end position="104"/>
    </location>
</feature>
<dbReference type="AlphaFoldDB" id="A0AAV2N3T5"/>
<organism evidence="2 3">
    <name type="scientific">Lasius platythorax</name>
    <dbReference type="NCBI Taxonomy" id="488582"/>
    <lineage>
        <taxon>Eukaryota</taxon>
        <taxon>Metazoa</taxon>
        <taxon>Ecdysozoa</taxon>
        <taxon>Arthropoda</taxon>
        <taxon>Hexapoda</taxon>
        <taxon>Insecta</taxon>
        <taxon>Pterygota</taxon>
        <taxon>Neoptera</taxon>
        <taxon>Endopterygota</taxon>
        <taxon>Hymenoptera</taxon>
        <taxon>Apocrita</taxon>
        <taxon>Aculeata</taxon>
        <taxon>Formicoidea</taxon>
        <taxon>Formicidae</taxon>
        <taxon>Formicinae</taxon>
        <taxon>Lasius</taxon>
        <taxon>Lasius</taxon>
    </lineage>
</organism>
<name>A0AAV2N3T5_9HYME</name>
<keyword evidence="1" id="KW-0812">Transmembrane</keyword>
<protein>
    <recommendedName>
        <fullName evidence="4">Transmembrane protein</fullName>
    </recommendedName>
</protein>
<proteinExistence type="predicted"/>
<dbReference type="EMBL" id="OZ034824">
    <property type="protein sequence ID" value="CAL1674340.1"/>
    <property type="molecule type" value="Genomic_DNA"/>
</dbReference>